<comment type="caution">
    <text evidence="2">The sequence shown here is derived from an EMBL/GenBank/DDBJ whole genome shotgun (WGS) entry which is preliminary data.</text>
</comment>
<keyword evidence="3" id="KW-1185">Reference proteome</keyword>
<proteinExistence type="predicted"/>
<reference evidence="2" key="1">
    <citation type="journal article" date="2022" name="bioRxiv">
        <title>Sequencing and chromosome-scale assembly of the giantPleurodeles waltlgenome.</title>
        <authorList>
            <person name="Brown T."/>
            <person name="Elewa A."/>
            <person name="Iarovenko S."/>
            <person name="Subramanian E."/>
            <person name="Araus A.J."/>
            <person name="Petzold A."/>
            <person name="Susuki M."/>
            <person name="Suzuki K.-i.T."/>
            <person name="Hayashi T."/>
            <person name="Toyoda A."/>
            <person name="Oliveira C."/>
            <person name="Osipova E."/>
            <person name="Leigh N.D."/>
            <person name="Simon A."/>
            <person name="Yun M.H."/>
        </authorList>
    </citation>
    <scope>NUCLEOTIDE SEQUENCE</scope>
    <source>
        <strain evidence="2">20211129_DDA</strain>
        <tissue evidence="2">Liver</tissue>
    </source>
</reference>
<dbReference type="Proteomes" id="UP001066276">
    <property type="component" value="Chromosome 5"/>
</dbReference>
<evidence type="ECO:0000313" key="3">
    <source>
        <dbReference type="Proteomes" id="UP001066276"/>
    </source>
</evidence>
<protein>
    <submittedName>
        <fullName evidence="2">Uncharacterized protein</fullName>
    </submittedName>
</protein>
<dbReference type="AlphaFoldDB" id="A0AAV7R776"/>
<dbReference type="EMBL" id="JANPWB010000009">
    <property type="protein sequence ID" value="KAJ1148119.1"/>
    <property type="molecule type" value="Genomic_DNA"/>
</dbReference>
<evidence type="ECO:0000313" key="2">
    <source>
        <dbReference type="EMBL" id="KAJ1148119.1"/>
    </source>
</evidence>
<evidence type="ECO:0000256" key="1">
    <source>
        <dbReference type="SAM" id="MobiDB-lite"/>
    </source>
</evidence>
<feature type="region of interest" description="Disordered" evidence="1">
    <location>
        <begin position="41"/>
        <end position="62"/>
    </location>
</feature>
<organism evidence="2 3">
    <name type="scientific">Pleurodeles waltl</name>
    <name type="common">Iberian ribbed newt</name>
    <dbReference type="NCBI Taxonomy" id="8319"/>
    <lineage>
        <taxon>Eukaryota</taxon>
        <taxon>Metazoa</taxon>
        <taxon>Chordata</taxon>
        <taxon>Craniata</taxon>
        <taxon>Vertebrata</taxon>
        <taxon>Euteleostomi</taxon>
        <taxon>Amphibia</taxon>
        <taxon>Batrachia</taxon>
        <taxon>Caudata</taxon>
        <taxon>Salamandroidea</taxon>
        <taxon>Salamandridae</taxon>
        <taxon>Pleurodelinae</taxon>
        <taxon>Pleurodeles</taxon>
    </lineage>
</organism>
<name>A0AAV7R776_PLEWA</name>
<accession>A0AAV7R776</accession>
<sequence>MQSGVGRQGLTSTKLGLKSHWTVGVTWTQLLDSRDLARRAERRARGQDAPEKRSERGGHQDRCPEYVKEKTTCHSLPLKKKKRLLSKIHNLKRRKWQHLLLLVLRTLLRNKRWAVTLLDSVAEVTTCRQSLKDHLVATATSDYIAVETADGRVLPPDRVYDLTIQIEGDVERIISVIFWDELTSDILLAERDWPPEHVRKLPHGEDVFLRSCSGGREKSVCC</sequence>
<gene>
    <name evidence="2" type="ORF">NDU88_000959</name>
</gene>